<keyword evidence="1" id="KW-0472">Membrane</keyword>
<feature type="domain" description="DOMON" evidence="2">
    <location>
        <begin position="74"/>
        <end position="192"/>
    </location>
</feature>
<evidence type="ECO:0000313" key="3">
    <source>
        <dbReference type="EMBL" id="CAH3117055.1"/>
    </source>
</evidence>
<dbReference type="InterPro" id="IPR045266">
    <property type="entry name" value="DOH_DOMON"/>
</dbReference>
<dbReference type="Pfam" id="PF03351">
    <property type="entry name" value="DOMON"/>
    <property type="match status" value="4"/>
</dbReference>
<dbReference type="Proteomes" id="UP001159405">
    <property type="component" value="Unassembled WGS sequence"/>
</dbReference>
<dbReference type="InterPro" id="IPR000945">
    <property type="entry name" value="DBH-like"/>
</dbReference>
<proteinExistence type="predicted"/>
<dbReference type="InterPro" id="IPR005018">
    <property type="entry name" value="DOMON_domain"/>
</dbReference>
<protein>
    <recommendedName>
        <fullName evidence="2">DOMON domain-containing protein</fullName>
    </recommendedName>
</protein>
<organism evidence="3 4">
    <name type="scientific">Porites lobata</name>
    <dbReference type="NCBI Taxonomy" id="104759"/>
    <lineage>
        <taxon>Eukaryota</taxon>
        <taxon>Metazoa</taxon>
        <taxon>Cnidaria</taxon>
        <taxon>Anthozoa</taxon>
        <taxon>Hexacorallia</taxon>
        <taxon>Scleractinia</taxon>
        <taxon>Fungiina</taxon>
        <taxon>Poritidae</taxon>
        <taxon>Porites</taxon>
    </lineage>
</organism>
<evidence type="ECO:0000313" key="4">
    <source>
        <dbReference type="Proteomes" id="UP001159405"/>
    </source>
</evidence>
<keyword evidence="4" id="KW-1185">Reference proteome</keyword>
<feature type="non-terminal residue" evidence="3">
    <location>
        <position position="1"/>
    </location>
</feature>
<accession>A0ABN8NQF7</accession>
<dbReference type="SMART" id="SM00664">
    <property type="entry name" value="DoH"/>
    <property type="match status" value="4"/>
</dbReference>
<feature type="domain" description="DOMON" evidence="2">
    <location>
        <begin position="628"/>
        <end position="745"/>
    </location>
</feature>
<dbReference type="PROSITE" id="PS50836">
    <property type="entry name" value="DOMON"/>
    <property type="match status" value="4"/>
</dbReference>
<comment type="caution">
    <text evidence="3">The sequence shown here is derived from an EMBL/GenBank/DDBJ whole genome shotgun (WGS) entry which is preliminary data.</text>
</comment>
<name>A0ABN8NQF7_9CNID</name>
<dbReference type="EMBL" id="CALNXK010000030">
    <property type="protein sequence ID" value="CAH3117055.1"/>
    <property type="molecule type" value="Genomic_DNA"/>
</dbReference>
<evidence type="ECO:0000256" key="1">
    <source>
        <dbReference type="SAM" id="Phobius"/>
    </source>
</evidence>
<sequence>LFLGYLYNPVFQSVWVSLPLRSFICYSRSGNFSEERVVSMAFAKNYAFFMLILFPCFLHVVHALNYATFSSGDGNFMLYWTYSNNKLLFNMTCKATGWCAVGFTENPGGGGMVDYDIAAGGVAANTSYLEDYWSTNTSAPPKDALKNFELVEAMEMGGYTSVKFERNLTTGESNIDVQFTNNTEVYIVWAMHSTTDANSTSANLSPRHTIRGKSGNARNLIAEAMAAAMTPTTTTMMMPSTSVVSTPQPTVDVLNYAMFSAGNGTFMLHWTYSNNKLVFNMTCKAIGWCAVGFTENPGGRGMVNYDIAAGGVSANTSYLEDYWSTNTSAPPKDALKNFGLVEAMEMGGYTSVKFERNLTTAESNIDVQFTNNTKVYIVWAMHSTTDANSTSANLSPRHTSRGRSANKQNLIAMAMAAAMTPTTTTMMMPSTSVVSTPQPTGNNCTTVSAGDNFMLTWIYSNNKLMFTMKCKTTGWCAVAFTTRDGRGMRDYDIALGGVASGNNYLDDYWSTTTQKPSKDTNNFDLISATEAGGYTTVVFERNPETSDTANDVQFKPGTEVRIAWAFHSSMDGDVDISRHTSTGVLPDMYTLVPETGRITPTTSTMMVPSSSIGLTPQSTAATTVSFGDKFMLTWIYSNNKLFFTLRCKTTGWCAVAFTTGDGSGMKDYDIALGGVASDGNYLDDYWSTSTTKPSKDSANNFFLRTATEAGGYTTVEFERDPETSDTDNDVQFKPGTEVMIAWAMHNSLDGNADITQHTDREFLPTKYILVPGAANMLESRVMLSAILAAIVVYLVS</sequence>
<feature type="domain" description="DOMON" evidence="2">
    <location>
        <begin position="451"/>
        <end position="567"/>
    </location>
</feature>
<feature type="transmembrane region" description="Helical" evidence="1">
    <location>
        <begin position="46"/>
        <end position="67"/>
    </location>
</feature>
<dbReference type="PANTHER" id="PTHR10157:SF31">
    <property type="entry name" value="DBH-LIKE MONOOXYGENASE PROTEIN 2-RELATED"/>
    <property type="match status" value="1"/>
</dbReference>
<feature type="domain" description="DOMON" evidence="2">
    <location>
        <begin position="264"/>
        <end position="382"/>
    </location>
</feature>
<keyword evidence="1" id="KW-0812">Transmembrane</keyword>
<dbReference type="PANTHER" id="PTHR10157">
    <property type="entry name" value="DOPAMINE BETA HYDROXYLASE RELATED"/>
    <property type="match status" value="1"/>
</dbReference>
<evidence type="ECO:0000259" key="2">
    <source>
        <dbReference type="PROSITE" id="PS50836"/>
    </source>
</evidence>
<gene>
    <name evidence="3" type="ORF">PLOB_00025510</name>
</gene>
<reference evidence="3 4" key="1">
    <citation type="submission" date="2022-05" db="EMBL/GenBank/DDBJ databases">
        <authorList>
            <consortium name="Genoscope - CEA"/>
            <person name="William W."/>
        </authorList>
    </citation>
    <scope>NUCLEOTIDE SEQUENCE [LARGE SCALE GENOMIC DNA]</scope>
</reference>
<dbReference type="CDD" id="cd09631">
    <property type="entry name" value="DOMON_DOH"/>
    <property type="match status" value="4"/>
</dbReference>
<keyword evidence="1" id="KW-1133">Transmembrane helix</keyword>